<name>A0ABW5LL17_9FLAO</name>
<feature type="transmembrane region" description="Helical" evidence="1">
    <location>
        <begin position="190"/>
        <end position="208"/>
    </location>
</feature>
<feature type="transmembrane region" description="Helical" evidence="1">
    <location>
        <begin position="99"/>
        <end position="116"/>
    </location>
</feature>
<keyword evidence="1" id="KW-1133">Transmembrane helix</keyword>
<organism evidence="3 4">
    <name type="scientific">Aquimarina rubra</name>
    <dbReference type="NCBI Taxonomy" id="1920033"/>
    <lineage>
        <taxon>Bacteria</taxon>
        <taxon>Pseudomonadati</taxon>
        <taxon>Bacteroidota</taxon>
        <taxon>Flavobacteriia</taxon>
        <taxon>Flavobacteriales</taxon>
        <taxon>Flavobacteriaceae</taxon>
        <taxon>Aquimarina</taxon>
    </lineage>
</organism>
<proteinExistence type="predicted"/>
<dbReference type="Gene3D" id="1.20.144.10">
    <property type="entry name" value="Phosphatidic acid phosphatase type 2/haloperoxidase"/>
    <property type="match status" value="1"/>
</dbReference>
<keyword evidence="1" id="KW-0812">Transmembrane</keyword>
<evidence type="ECO:0000256" key="1">
    <source>
        <dbReference type="SAM" id="Phobius"/>
    </source>
</evidence>
<reference evidence="4" key="1">
    <citation type="journal article" date="2019" name="Int. J. Syst. Evol. Microbiol.">
        <title>The Global Catalogue of Microorganisms (GCM) 10K type strain sequencing project: providing services to taxonomists for standard genome sequencing and annotation.</title>
        <authorList>
            <consortium name="The Broad Institute Genomics Platform"/>
            <consortium name="The Broad Institute Genome Sequencing Center for Infectious Disease"/>
            <person name="Wu L."/>
            <person name="Ma J."/>
        </authorList>
    </citation>
    <scope>NUCLEOTIDE SEQUENCE [LARGE SCALE GENOMIC DNA]</scope>
    <source>
        <strain evidence="4">KCTC 52274</strain>
    </source>
</reference>
<dbReference type="Proteomes" id="UP001597319">
    <property type="component" value="Unassembled WGS sequence"/>
</dbReference>
<dbReference type="Pfam" id="PF01569">
    <property type="entry name" value="PAP2"/>
    <property type="match status" value="1"/>
</dbReference>
<dbReference type="CDD" id="cd01610">
    <property type="entry name" value="PAP2_like"/>
    <property type="match status" value="1"/>
</dbReference>
<accession>A0ABW5LL17</accession>
<dbReference type="EMBL" id="JBHULE010000035">
    <property type="protein sequence ID" value="MFD2565239.1"/>
    <property type="molecule type" value="Genomic_DNA"/>
</dbReference>
<feature type="transmembrane region" description="Helical" evidence="1">
    <location>
        <begin position="215"/>
        <end position="231"/>
    </location>
</feature>
<gene>
    <name evidence="3" type="ORF">ACFSR1_21355</name>
</gene>
<dbReference type="SUPFAM" id="SSF48317">
    <property type="entry name" value="Acid phosphatase/Vanadium-dependent haloperoxidase"/>
    <property type="match status" value="1"/>
</dbReference>
<dbReference type="InterPro" id="IPR000326">
    <property type="entry name" value="PAP2/HPO"/>
</dbReference>
<feature type="transmembrane region" description="Helical" evidence="1">
    <location>
        <begin position="243"/>
        <end position="260"/>
    </location>
</feature>
<dbReference type="SMART" id="SM00014">
    <property type="entry name" value="acidPPc"/>
    <property type="match status" value="1"/>
</dbReference>
<keyword evidence="1" id="KW-0472">Membrane</keyword>
<evidence type="ECO:0000313" key="4">
    <source>
        <dbReference type="Proteomes" id="UP001597319"/>
    </source>
</evidence>
<dbReference type="InterPro" id="IPR036938">
    <property type="entry name" value="PAP2/HPO_sf"/>
</dbReference>
<sequence>MTIIYIFISLIIVLLLLLNKNDYFQDNWVVTLSVQREILICLVLIGLSYTSFELQKIKADNFTGFEIGSLNQTKIDQINALDRGITGRWDIQAKDNGKVFKNIATYLIPFSLFLFAGSLKRRLVLFFIFSQGYVLTESLTGLTKGLVNRYRPFAYITIDKIETLNPRAKEKFLEDIVDYDILNSFFSGDASIIAFGFVFFAYAYSLFYKERTYKNVVWIIALIGVFLGSYYRTSSGKHFPTDVMTGAIVGFLVAFGILIIHKKVFKYDRSEV</sequence>
<comment type="caution">
    <text evidence="3">The sequence shown here is derived from an EMBL/GenBank/DDBJ whole genome shotgun (WGS) entry which is preliminary data.</text>
</comment>
<protein>
    <submittedName>
        <fullName evidence="3">Phosphatase PAP2 family protein</fullName>
    </submittedName>
</protein>
<evidence type="ECO:0000259" key="2">
    <source>
        <dbReference type="SMART" id="SM00014"/>
    </source>
</evidence>
<dbReference type="RefSeq" id="WP_378295063.1">
    <property type="nucleotide sequence ID" value="NZ_JBHULE010000035.1"/>
</dbReference>
<evidence type="ECO:0000313" key="3">
    <source>
        <dbReference type="EMBL" id="MFD2565239.1"/>
    </source>
</evidence>
<keyword evidence="4" id="KW-1185">Reference proteome</keyword>
<feature type="domain" description="Phosphatidic acid phosphatase type 2/haloperoxidase" evidence="2">
    <location>
        <begin position="124"/>
        <end position="258"/>
    </location>
</feature>